<dbReference type="SMART" id="SM00692">
    <property type="entry name" value="DM3"/>
    <property type="match status" value="1"/>
</dbReference>
<evidence type="ECO:0000256" key="2">
    <source>
        <dbReference type="ARBA" id="ARBA00006177"/>
    </source>
</evidence>
<dbReference type="PANTHER" id="PTHR46600:SF1">
    <property type="entry name" value="THAP DOMAIN-CONTAINING PROTEIN 1"/>
    <property type="match status" value="1"/>
</dbReference>
<evidence type="ECO:0000256" key="12">
    <source>
        <dbReference type="PROSITE-ProRule" id="PRU00309"/>
    </source>
</evidence>
<keyword evidence="8 12" id="KW-0238">DNA-binding</keyword>
<organism evidence="15 16">
    <name type="scientific">Haemaphysalis longicornis</name>
    <name type="common">Bush tick</name>
    <dbReference type="NCBI Taxonomy" id="44386"/>
    <lineage>
        <taxon>Eukaryota</taxon>
        <taxon>Metazoa</taxon>
        <taxon>Ecdysozoa</taxon>
        <taxon>Arthropoda</taxon>
        <taxon>Chelicerata</taxon>
        <taxon>Arachnida</taxon>
        <taxon>Acari</taxon>
        <taxon>Parasitiformes</taxon>
        <taxon>Ixodida</taxon>
        <taxon>Ixodoidea</taxon>
        <taxon>Ixodidae</taxon>
        <taxon>Haemaphysalinae</taxon>
        <taxon>Haemaphysalis</taxon>
    </lineage>
</organism>
<dbReference type="Proteomes" id="UP000821853">
    <property type="component" value="Chromosome 9"/>
</dbReference>
<evidence type="ECO:0000256" key="13">
    <source>
        <dbReference type="SAM" id="Coils"/>
    </source>
</evidence>
<keyword evidence="11" id="KW-0131">Cell cycle</keyword>
<evidence type="ECO:0000256" key="7">
    <source>
        <dbReference type="ARBA" id="ARBA00023054"/>
    </source>
</evidence>
<comment type="subcellular location">
    <subcellularLocation>
        <location evidence="1">Nucleus</location>
        <location evidence="1">Nucleoplasm</location>
    </subcellularLocation>
</comment>
<comment type="caution">
    <text evidence="15">The sequence shown here is derived from an EMBL/GenBank/DDBJ whole genome shotgun (WGS) entry which is preliminary data.</text>
</comment>
<dbReference type="SUPFAM" id="SSF57716">
    <property type="entry name" value="Glucocorticoid receptor-like (DNA-binding domain)"/>
    <property type="match status" value="1"/>
</dbReference>
<evidence type="ECO:0000256" key="4">
    <source>
        <dbReference type="ARBA" id="ARBA00022771"/>
    </source>
</evidence>
<feature type="domain" description="THAP-type" evidence="14">
    <location>
        <begin position="1"/>
        <end position="87"/>
    </location>
</feature>
<dbReference type="PANTHER" id="PTHR46600">
    <property type="entry name" value="THAP DOMAIN-CONTAINING"/>
    <property type="match status" value="1"/>
</dbReference>
<evidence type="ECO:0000256" key="6">
    <source>
        <dbReference type="ARBA" id="ARBA00023015"/>
    </source>
</evidence>
<evidence type="ECO:0000313" key="16">
    <source>
        <dbReference type="Proteomes" id="UP000821853"/>
    </source>
</evidence>
<dbReference type="OMA" id="CEREEWT"/>
<proteinExistence type="inferred from homology"/>
<comment type="similarity">
    <text evidence="2">Belongs to the THAP1 family.</text>
</comment>
<evidence type="ECO:0000256" key="3">
    <source>
        <dbReference type="ARBA" id="ARBA00022723"/>
    </source>
</evidence>
<keyword evidence="16" id="KW-1185">Reference proteome</keyword>
<keyword evidence="6" id="KW-0805">Transcription regulation</keyword>
<dbReference type="PROSITE" id="PS50950">
    <property type="entry name" value="ZF_THAP"/>
    <property type="match status" value="1"/>
</dbReference>
<feature type="coiled-coil region" evidence="13">
    <location>
        <begin position="244"/>
        <end position="271"/>
    </location>
</feature>
<dbReference type="GO" id="GO:0008270">
    <property type="term" value="F:zinc ion binding"/>
    <property type="evidence" value="ECO:0007669"/>
    <property type="project" value="UniProtKB-KW"/>
</dbReference>
<keyword evidence="7 13" id="KW-0175">Coiled coil</keyword>
<keyword evidence="5" id="KW-0862">Zinc</keyword>
<evidence type="ECO:0000256" key="8">
    <source>
        <dbReference type="ARBA" id="ARBA00023125"/>
    </source>
</evidence>
<sequence length="316" mass="35344">MPRNCCVPLCTTNLKGNPGIPYHEFPRDWERRSAWIKSIYRLAPKAKEHKWKPKENAVVCALHFTEADYKQHTRAARLLPMAVPTVFYKRAEEYGRAGWGRGQSKSTEYNCTGEGAASQTVVKRECEEWTQAEAPQLPTVDEQANGLVFGGIFKTCGLATPLVYSECQYNGTGHGTVSQSVVKCEREEWTNVEIPQLPPPSELEGVTTCAAPMETCHRDTSLTDAECQTTLDVAHLMSEARKTELQLKLKLAREKNALRKLSAELSGHKEVLRSYDSNGDIQAFLKVLEAAEDGDEDALLIKNQVDAYARKRAKLE</sequence>
<keyword evidence="3" id="KW-0479">Metal-binding</keyword>
<keyword evidence="9" id="KW-0804">Transcription</keyword>
<dbReference type="SMART" id="SM00980">
    <property type="entry name" value="THAP"/>
    <property type="match status" value="1"/>
</dbReference>
<accession>A0A9J6GTE7</accession>
<evidence type="ECO:0000313" key="15">
    <source>
        <dbReference type="EMBL" id="KAH9381774.1"/>
    </source>
</evidence>
<dbReference type="InterPro" id="IPR006612">
    <property type="entry name" value="THAP_Znf"/>
</dbReference>
<dbReference type="InterPro" id="IPR038441">
    <property type="entry name" value="THAP_Znf_sf"/>
</dbReference>
<dbReference type="AlphaFoldDB" id="A0A9J6GTE7"/>
<dbReference type="VEuPathDB" id="VectorBase:HLOH_063596"/>
<keyword evidence="10" id="KW-0539">Nucleus</keyword>
<keyword evidence="4 12" id="KW-0863">Zinc-finger</keyword>
<evidence type="ECO:0000259" key="14">
    <source>
        <dbReference type="PROSITE" id="PS50950"/>
    </source>
</evidence>
<dbReference type="GO" id="GO:0005654">
    <property type="term" value="C:nucleoplasm"/>
    <property type="evidence" value="ECO:0007669"/>
    <property type="project" value="UniProtKB-SubCell"/>
</dbReference>
<dbReference type="Pfam" id="PF05485">
    <property type="entry name" value="THAP"/>
    <property type="match status" value="1"/>
</dbReference>
<evidence type="ECO:0000256" key="11">
    <source>
        <dbReference type="ARBA" id="ARBA00023306"/>
    </source>
</evidence>
<dbReference type="OrthoDB" id="6510502at2759"/>
<dbReference type="InterPro" id="IPR026516">
    <property type="entry name" value="THAP1/10"/>
</dbReference>
<protein>
    <recommendedName>
        <fullName evidence="14">THAP-type domain-containing protein</fullName>
    </recommendedName>
</protein>
<evidence type="ECO:0000256" key="10">
    <source>
        <dbReference type="ARBA" id="ARBA00023242"/>
    </source>
</evidence>
<dbReference type="GO" id="GO:0043565">
    <property type="term" value="F:sequence-specific DNA binding"/>
    <property type="evidence" value="ECO:0007669"/>
    <property type="project" value="InterPro"/>
</dbReference>
<reference evidence="15 16" key="1">
    <citation type="journal article" date="2020" name="Cell">
        <title>Large-Scale Comparative Analyses of Tick Genomes Elucidate Their Genetic Diversity and Vector Capacities.</title>
        <authorList>
            <consortium name="Tick Genome and Microbiome Consortium (TIGMIC)"/>
            <person name="Jia N."/>
            <person name="Wang J."/>
            <person name="Shi W."/>
            <person name="Du L."/>
            <person name="Sun Y."/>
            <person name="Zhan W."/>
            <person name="Jiang J.F."/>
            <person name="Wang Q."/>
            <person name="Zhang B."/>
            <person name="Ji P."/>
            <person name="Bell-Sakyi L."/>
            <person name="Cui X.M."/>
            <person name="Yuan T.T."/>
            <person name="Jiang B.G."/>
            <person name="Yang W.F."/>
            <person name="Lam T.T."/>
            <person name="Chang Q.C."/>
            <person name="Ding S.J."/>
            <person name="Wang X.J."/>
            <person name="Zhu J.G."/>
            <person name="Ruan X.D."/>
            <person name="Zhao L."/>
            <person name="Wei J.T."/>
            <person name="Ye R.Z."/>
            <person name="Que T.C."/>
            <person name="Du C.H."/>
            <person name="Zhou Y.H."/>
            <person name="Cheng J.X."/>
            <person name="Dai P.F."/>
            <person name="Guo W.B."/>
            <person name="Han X.H."/>
            <person name="Huang E.J."/>
            <person name="Li L.F."/>
            <person name="Wei W."/>
            <person name="Gao Y.C."/>
            <person name="Liu J.Z."/>
            <person name="Shao H.Z."/>
            <person name="Wang X."/>
            <person name="Wang C.C."/>
            <person name="Yang T.C."/>
            <person name="Huo Q.B."/>
            <person name="Li W."/>
            <person name="Chen H.Y."/>
            <person name="Chen S.E."/>
            <person name="Zhou L.G."/>
            <person name="Ni X.B."/>
            <person name="Tian J.H."/>
            <person name="Sheng Y."/>
            <person name="Liu T."/>
            <person name="Pan Y.S."/>
            <person name="Xia L.Y."/>
            <person name="Li J."/>
            <person name="Zhao F."/>
            <person name="Cao W.C."/>
        </authorList>
    </citation>
    <scope>NUCLEOTIDE SEQUENCE [LARGE SCALE GENOMIC DNA]</scope>
    <source>
        <strain evidence="15">HaeL-2018</strain>
    </source>
</reference>
<gene>
    <name evidence="15" type="ORF">HPB48_010593</name>
</gene>
<dbReference type="Gene3D" id="6.20.210.20">
    <property type="entry name" value="THAP domain"/>
    <property type="match status" value="1"/>
</dbReference>
<evidence type="ECO:0000256" key="9">
    <source>
        <dbReference type="ARBA" id="ARBA00023163"/>
    </source>
</evidence>
<evidence type="ECO:0000256" key="5">
    <source>
        <dbReference type="ARBA" id="ARBA00022833"/>
    </source>
</evidence>
<name>A0A9J6GTE7_HAELO</name>
<evidence type="ECO:0000256" key="1">
    <source>
        <dbReference type="ARBA" id="ARBA00004642"/>
    </source>
</evidence>
<dbReference type="EMBL" id="JABSTR010000011">
    <property type="protein sequence ID" value="KAH9381774.1"/>
    <property type="molecule type" value="Genomic_DNA"/>
</dbReference>